<sequence precursor="true">MKITIRRRSLAIAALMLGASCGTVSADWHQFWHQANVDYHRGNAWPDPFNEADAINVVQPFEVMKHNGWRMHNTIGHDLFRQGDGALSASGNNRVCWIATQAPESRRTVYVLRGKSPEETNARVASVRQTLASVHMVGPPPQVIVTEKEQPTAPGAWAVRIQRDWMEVLPKPKLPERSAQGDAGAAE</sequence>
<keyword evidence="3" id="KW-1185">Reference proteome</keyword>
<gene>
    <name evidence="2" type="ORF">CA13_39730</name>
</gene>
<comment type="caution">
    <text evidence="2">The sequence shown here is derived from an EMBL/GenBank/DDBJ whole genome shotgun (WGS) entry which is preliminary data.</text>
</comment>
<dbReference type="EMBL" id="SJPJ01000001">
    <property type="protein sequence ID" value="TWT82510.1"/>
    <property type="molecule type" value="Genomic_DNA"/>
</dbReference>
<evidence type="ECO:0000313" key="2">
    <source>
        <dbReference type="EMBL" id="TWT82510.1"/>
    </source>
</evidence>
<dbReference type="Proteomes" id="UP000315010">
    <property type="component" value="Unassembled WGS sequence"/>
</dbReference>
<keyword evidence="1" id="KW-0732">Signal</keyword>
<dbReference type="RefSeq" id="WP_419194538.1">
    <property type="nucleotide sequence ID" value="NZ_SJPJ01000001.1"/>
</dbReference>
<feature type="chain" id="PRO_5022745557" evidence="1">
    <location>
        <begin position="27"/>
        <end position="187"/>
    </location>
</feature>
<dbReference type="AlphaFoldDB" id="A0A5C5Z5P4"/>
<accession>A0A5C5Z5P4</accession>
<name>A0A5C5Z5P4_9BACT</name>
<feature type="signal peptide" evidence="1">
    <location>
        <begin position="1"/>
        <end position="26"/>
    </location>
</feature>
<dbReference type="PROSITE" id="PS51257">
    <property type="entry name" value="PROKAR_LIPOPROTEIN"/>
    <property type="match status" value="1"/>
</dbReference>
<evidence type="ECO:0000313" key="3">
    <source>
        <dbReference type="Proteomes" id="UP000315010"/>
    </source>
</evidence>
<proteinExistence type="predicted"/>
<reference evidence="2 3" key="1">
    <citation type="submission" date="2019-02" db="EMBL/GenBank/DDBJ databases">
        <title>Deep-cultivation of Planctomycetes and their phenomic and genomic characterization uncovers novel biology.</title>
        <authorList>
            <person name="Wiegand S."/>
            <person name="Jogler M."/>
            <person name="Boedeker C."/>
            <person name="Pinto D."/>
            <person name="Vollmers J."/>
            <person name="Rivas-Marin E."/>
            <person name="Kohn T."/>
            <person name="Peeters S.H."/>
            <person name="Heuer A."/>
            <person name="Rast P."/>
            <person name="Oberbeckmann S."/>
            <person name="Bunk B."/>
            <person name="Jeske O."/>
            <person name="Meyerdierks A."/>
            <person name="Storesund J.E."/>
            <person name="Kallscheuer N."/>
            <person name="Luecker S."/>
            <person name="Lage O.M."/>
            <person name="Pohl T."/>
            <person name="Merkel B.J."/>
            <person name="Hornburger P."/>
            <person name="Mueller R.-W."/>
            <person name="Bruemmer F."/>
            <person name="Labrenz M."/>
            <person name="Spormann A.M."/>
            <person name="Op Den Camp H."/>
            <person name="Overmann J."/>
            <person name="Amann R."/>
            <person name="Jetten M.S.M."/>
            <person name="Mascher T."/>
            <person name="Medema M.H."/>
            <person name="Devos D.P."/>
            <person name="Kaster A.-K."/>
            <person name="Ovreas L."/>
            <person name="Rohde M."/>
            <person name="Galperin M.Y."/>
            <person name="Jogler C."/>
        </authorList>
    </citation>
    <scope>NUCLEOTIDE SEQUENCE [LARGE SCALE GENOMIC DNA]</scope>
    <source>
        <strain evidence="2 3">CA13</strain>
    </source>
</reference>
<protein>
    <submittedName>
        <fullName evidence="2">Uncharacterized protein</fullName>
    </submittedName>
</protein>
<evidence type="ECO:0000256" key="1">
    <source>
        <dbReference type="SAM" id="SignalP"/>
    </source>
</evidence>
<organism evidence="2 3">
    <name type="scientific">Novipirellula herctigrandis</name>
    <dbReference type="NCBI Taxonomy" id="2527986"/>
    <lineage>
        <taxon>Bacteria</taxon>
        <taxon>Pseudomonadati</taxon>
        <taxon>Planctomycetota</taxon>
        <taxon>Planctomycetia</taxon>
        <taxon>Pirellulales</taxon>
        <taxon>Pirellulaceae</taxon>
        <taxon>Novipirellula</taxon>
    </lineage>
</organism>